<dbReference type="SUPFAM" id="SSF53756">
    <property type="entry name" value="UDP-Glycosyltransferase/glycogen phosphorylase"/>
    <property type="match status" value="1"/>
</dbReference>
<dbReference type="FunFam" id="3.40.800.20:FF:000007">
    <property type="entry name" value="Histone deacetylase"/>
    <property type="match status" value="1"/>
</dbReference>
<feature type="compositionally biased region" description="Basic residues" evidence="26">
    <location>
        <begin position="486"/>
        <end position="503"/>
    </location>
</feature>
<dbReference type="OrthoDB" id="1918432at2759"/>
<proteinExistence type="inferred from homology"/>
<evidence type="ECO:0000256" key="21">
    <source>
        <dbReference type="ARBA" id="ARBA00032333"/>
    </source>
</evidence>
<dbReference type="GO" id="GO:0102704">
    <property type="term" value="F:GDP-Man:Man(2)GlcNAc(2)-PP-Dol alpha-1,6-mannosyltransferase activity"/>
    <property type="evidence" value="ECO:0007669"/>
    <property type="project" value="UniProtKB-EC"/>
</dbReference>
<evidence type="ECO:0000256" key="6">
    <source>
        <dbReference type="ARBA" id="ARBA00012111"/>
    </source>
</evidence>
<evidence type="ECO:0000256" key="5">
    <source>
        <dbReference type="ARBA" id="ARBA00011969"/>
    </source>
</evidence>
<dbReference type="Pfam" id="PF00850">
    <property type="entry name" value="Hist_deacetyl"/>
    <property type="match status" value="1"/>
</dbReference>
<keyword evidence="15" id="KW-0805">Transcription regulation</keyword>
<evidence type="ECO:0000256" key="4">
    <source>
        <dbReference type="ARBA" id="ARBA00004922"/>
    </source>
</evidence>
<dbReference type="Gene3D" id="3.40.50.2000">
    <property type="entry name" value="Glycogen Phosphorylase B"/>
    <property type="match status" value="2"/>
</dbReference>
<evidence type="ECO:0000256" key="14">
    <source>
        <dbReference type="ARBA" id="ARBA00022989"/>
    </source>
</evidence>
<dbReference type="Gene3D" id="3.40.800.20">
    <property type="entry name" value="Histone deacetylase domain"/>
    <property type="match status" value="1"/>
</dbReference>
<keyword evidence="32" id="KW-1185">Reference proteome</keyword>
<dbReference type="GO" id="GO:0010468">
    <property type="term" value="P:regulation of gene expression"/>
    <property type="evidence" value="ECO:0007669"/>
    <property type="project" value="UniProtKB-ARBA"/>
</dbReference>
<comment type="function">
    <text evidence="1">Mannosylates Man(2)GlcNAc(2)-dolichol diphosphate and Man(1)GlcNAc(2)-dolichol diphosphate to form Man(3)GlcNAc(2)-dolichol diphosphate.</text>
</comment>
<dbReference type="InterPro" id="IPR023801">
    <property type="entry name" value="His_deacetylse_dom"/>
</dbReference>
<evidence type="ECO:0000256" key="16">
    <source>
        <dbReference type="ARBA" id="ARBA00023136"/>
    </source>
</evidence>
<dbReference type="InterPro" id="IPR000286">
    <property type="entry name" value="HDACs"/>
</dbReference>
<feature type="region of interest" description="Disordered" evidence="26">
    <location>
        <begin position="431"/>
        <end position="555"/>
    </location>
</feature>
<evidence type="ECO:0000256" key="12">
    <source>
        <dbReference type="ARBA" id="ARBA00022824"/>
    </source>
</evidence>
<comment type="subcellular location">
    <subcellularLocation>
        <location evidence="3">Endoplasmic reticulum membrane</location>
    </subcellularLocation>
    <subcellularLocation>
        <location evidence="2">Nucleus</location>
    </subcellularLocation>
</comment>
<dbReference type="InterPro" id="IPR027054">
    <property type="entry name" value="ALG2"/>
</dbReference>
<evidence type="ECO:0000256" key="26">
    <source>
        <dbReference type="SAM" id="MobiDB-lite"/>
    </source>
</evidence>
<evidence type="ECO:0000256" key="22">
    <source>
        <dbReference type="ARBA" id="ARBA00032874"/>
    </source>
</evidence>
<comment type="pathway">
    <text evidence="4">Protein modification; protein glycosylation.</text>
</comment>
<dbReference type="AlphaFoldDB" id="A0A8H5F6A6"/>
<dbReference type="CDD" id="cd11598">
    <property type="entry name" value="HDAC_Hos2"/>
    <property type="match status" value="1"/>
</dbReference>
<dbReference type="GO" id="GO:0005789">
    <property type="term" value="C:endoplasmic reticulum membrane"/>
    <property type="evidence" value="ECO:0007669"/>
    <property type="project" value="UniProtKB-SubCell"/>
</dbReference>
<evidence type="ECO:0000259" key="29">
    <source>
        <dbReference type="Pfam" id="PF00850"/>
    </source>
</evidence>
<evidence type="ECO:0000256" key="8">
    <source>
        <dbReference type="ARBA" id="ARBA00022676"/>
    </source>
</evidence>
<feature type="compositionally biased region" description="Basic and acidic residues" evidence="26">
    <location>
        <begin position="448"/>
        <end position="460"/>
    </location>
</feature>
<comment type="caution">
    <text evidence="31">The sequence shown here is derived from an EMBL/GenBank/DDBJ whole genome shotgun (WGS) entry which is preliminary data.</text>
</comment>
<evidence type="ECO:0000313" key="32">
    <source>
        <dbReference type="Proteomes" id="UP000541558"/>
    </source>
</evidence>
<keyword evidence="9" id="KW-0808">Transferase</keyword>
<dbReference type="EC" id="3.5.1.98" evidence="6"/>
<dbReference type="Pfam" id="PF13439">
    <property type="entry name" value="Glyco_transf_4"/>
    <property type="match status" value="1"/>
</dbReference>
<dbReference type="GO" id="GO:0034967">
    <property type="term" value="C:Set3 complex"/>
    <property type="evidence" value="ECO:0007669"/>
    <property type="project" value="UniProtKB-ARBA"/>
</dbReference>
<dbReference type="PANTHER" id="PTHR45918:SF1">
    <property type="entry name" value="ALPHA-1,3_1,6-MANNOSYLTRANSFERASE ALG2"/>
    <property type="match status" value="1"/>
</dbReference>
<dbReference type="EC" id="2.4.1.257" evidence="5"/>
<comment type="similarity">
    <text evidence="25">Belongs to the histone deacetylase family. HD Type 1 subfamily.</text>
</comment>
<evidence type="ECO:0000256" key="2">
    <source>
        <dbReference type="ARBA" id="ARBA00004123"/>
    </source>
</evidence>
<accession>A0A8H5F6A6</accession>
<evidence type="ECO:0000313" key="31">
    <source>
        <dbReference type="EMBL" id="KAF5324838.1"/>
    </source>
</evidence>
<evidence type="ECO:0000256" key="10">
    <source>
        <dbReference type="ARBA" id="ARBA00022692"/>
    </source>
</evidence>
<feature type="compositionally biased region" description="Low complexity" evidence="26">
    <location>
        <begin position="509"/>
        <end position="523"/>
    </location>
</feature>
<dbReference type="GO" id="GO:0004378">
    <property type="term" value="F:GDP-Man:Man(1)GlcNAc(2)-PP-Dol alpha-1,3-mannosyltransferase activity"/>
    <property type="evidence" value="ECO:0007669"/>
    <property type="project" value="UniProtKB-EC"/>
</dbReference>
<keyword evidence="17" id="KW-0804">Transcription</keyword>
<dbReference type="InterPro" id="IPR037138">
    <property type="entry name" value="His_deacetylse_dom_sf"/>
</dbReference>
<dbReference type="InterPro" id="IPR001296">
    <property type="entry name" value="Glyco_trans_1"/>
</dbReference>
<gene>
    <name evidence="31" type="ORF">D9611_004070</name>
</gene>
<evidence type="ECO:0000259" key="28">
    <source>
        <dbReference type="Pfam" id="PF00534"/>
    </source>
</evidence>
<evidence type="ECO:0000256" key="1">
    <source>
        <dbReference type="ARBA" id="ARBA00003142"/>
    </source>
</evidence>
<feature type="domain" description="Glycosyltransferase subfamily 4-like N-terminal" evidence="30">
    <location>
        <begin position="539"/>
        <end position="697"/>
    </location>
</feature>
<evidence type="ECO:0000256" key="24">
    <source>
        <dbReference type="ARBA" id="ARBA00045104"/>
    </source>
</evidence>
<dbReference type="InterPro" id="IPR028098">
    <property type="entry name" value="Glyco_trans_4-like_N"/>
</dbReference>
<reference evidence="31 32" key="1">
    <citation type="journal article" date="2020" name="ISME J.">
        <title>Uncovering the hidden diversity of litter-decomposition mechanisms in mushroom-forming fungi.</title>
        <authorList>
            <person name="Floudas D."/>
            <person name="Bentzer J."/>
            <person name="Ahren D."/>
            <person name="Johansson T."/>
            <person name="Persson P."/>
            <person name="Tunlid A."/>
        </authorList>
    </citation>
    <scope>NUCLEOTIDE SEQUENCE [LARGE SCALE GENOMIC DNA]</scope>
    <source>
        <strain evidence="31 32">CBS 175.51</strain>
    </source>
</reference>
<keyword evidence="14 27" id="KW-1133">Transmembrane helix</keyword>
<feature type="compositionally biased region" description="Acidic residues" evidence="26">
    <location>
        <begin position="524"/>
        <end position="533"/>
    </location>
</feature>
<name>A0A8H5F6A6_9AGAR</name>
<evidence type="ECO:0000256" key="7">
    <source>
        <dbReference type="ARBA" id="ARBA00012649"/>
    </source>
</evidence>
<keyword evidence="8" id="KW-0328">Glycosyltransferase</keyword>
<comment type="catalytic activity">
    <reaction evidence="23">
        <text>a beta-D-Man-(1-&gt;4)-beta-D-GlcNAc-(1-&gt;4)-alpha-D-GlcNAc-diphospho-di-trans,poly-cis-dolichol + GDP-alpha-D-mannose = an alpha-D-Man-(1-&gt;3)-beta-D-Man-(1-&gt;4)-beta-D-GlcNAc-(1-&gt;4)-alpha-D-GlcNAc-diphospho-di-trans,poly-cis-dolichol + GDP + H(+)</text>
        <dbReference type="Rhea" id="RHEA:29515"/>
        <dbReference type="Rhea" id="RHEA-COMP:19511"/>
        <dbReference type="Rhea" id="RHEA-COMP:19513"/>
        <dbReference type="ChEBI" id="CHEBI:15378"/>
        <dbReference type="ChEBI" id="CHEBI:57527"/>
        <dbReference type="ChEBI" id="CHEBI:58189"/>
        <dbReference type="ChEBI" id="CHEBI:58472"/>
        <dbReference type="ChEBI" id="CHEBI:132510"/>
        <dbReference type="EC" id="2.4.1.132"/>
    </reaction>
    <physiologicalReaction direction="left-to-right" evidence="23">
        <dbReference type="Rhea" id="RHEA:29516"/>
    </physiologicalReaction>
</comment>
<evidence type="ECO:0000256" key="13">
    <source>
        <dbReference type="ARBA" id="ARBA00022853"/>
    </source>
</evidence>
<evidence type="ECO:0000256" key="25">
    <source>
        <dbReference type="ARBA" id="ARBA00061569"/>
    </source>
</evidence>
<feature type="compositionally biased region" description="Acidic residues" evidence="26">
    <location>
        <begin position="461"/>
        <end position="471"/>
    </location>
</feature>
<dbReference type="EMBL" id="JAACJK010000164">
    <property type="protein sequence ID" value="KAF5324838.1"/>
    <property type="molecule type" value="Genomic_DNA"/>
</dbReference>
<evidence type="ECO:0000256" key="18">
    <source>
        <dbReference type="ARBA" id="ARBA00023242"/>
    </source>
</evidence>
<evidence type="ECO:0000256" key="19">
    <source>
        <dbReference type="ARBA" id="ARBA00030746"/>
    </source>
</evidence>
<sequence length="977" mass="108008">MVRTAQATSLTFSTAPYFSDRGTNGTAEPLTERINPHSRPIVSYYFPKAVGAYHYGERHPMKPHRLTLTNALVLGYGLDKRIHTMYDPRPATQEELENYHDHDYIEFLKRVTPQNQSSMKSIIEGFNCVEDCPIFSDLYDFCKKYAGGSLAGARKLCAGTTDIAINWSGGLHHAKRGEASGFCYVNDIVLAILEMLRYFPRVLYIDIDIHHGDGVELAFYHTNRVMTCSFHKYTGDFFPGTGKLDDNGIGAGKHFCLNVPLLDGIDDDMYQTIFKSVVEDTVTAFRPSAIVLQCGADSLGCDRLGAFNLSIAGHGECVDFVRRFGVPLLVLGGGGYTIKNVSRCWTYETSVLVGVQVSNDLPSTVYDSFFDDSQWKLHPPLTGKVENQNTPASLQRIQIGIKTKLRYLQGAPSVAMQEIPPDLQGLLASEDRTAEEKDEENGTGQAGEVRDTKTMARNEYFDGENDNDQDDIPASASAPVSTPRGTRARGGRGTRRRGTRARGGRGASRGRATTATSVDTSMQDLDEEDDDDMTSSSITSDDDSPPPSRRGRVHHVVPPFPRSFKGKLHILFAHLRQLHLISKLLQESNQYDVYFVDQLSTCVPFLRAISGTRVVFYCHFPDKLLASGAFVEGNLVFKRQSLIKRLYRLPMDWLEEVTTRQADIILANSKFTARVFKTYFPSIPHNPTIVYPGINLDAYQTQADPSDPNVATVLSNRPTLISLNRFEGKKNIPLALESFAKFKSRGSHPTLRLVLAGGYDPRLEDNQRVLSSLQSISETLSLSYTITSPSPLPPDMPATPFVSEPDVLILLNFTTPQRTALLQSPSTLALLYTPENEHFGIVPIEAMACGVPVLACDSGGPLESILSLPPSSAPTSEPRTGWLRRPDPEAWADALEEILTLTPTQRKEISETAKQRAKELFGMDAMAKGLEDALEEAVSMGPVTSDEVWGVWWKAFVMLVGFLLAFAYSSGSGSYRK</sequence>
<keyword evidence="10 27" id="KW-0812">Transmembrane</keyword>
<evidence type="ECO:0000256" key="15">
    <source>
        <dbReference type="ARBA" id="ARBA00023015"/>
    </source>
</evidence>
<organism evidence="31 32">
    <name type="scientific">Ephemerocybe angulata</name>
    <dbReference type="NCBI Taxonomy" id="980116"/>
    <lineage>
        <taxon>Eukaryota</taxon>
        <taxon>Fungi</taxon>
        <taxon>Dikarya</taxon>
        <taxon>Basidiomycota</taxon>
        <taxon>Agaricomycotina</taxon>
        <taxon>Agaricomycetes</taxon>
        <taxon>Agaricomycetidae</taxon>
        <taxon>Agaricales</taxon>
        <taxon>Agaricineae</taxon>
        <taxon>Psathyrellaceae</taxon>
        <taxon>Ephemerocybe</taxon>
    </lineage>
</organism>
<dbReference type="InterPro" id="IPR003084">
    <property type="entry name" value="HDAC_I/II"/>
</dbReference>
<evidence type="ECO:0000256" key="27">
    <source>
        <dbReference type="SAM" id="Phobius"/>
    </source>
</evidence>
<evidence type="ECO:0000256" key="20">
    <source>
        <dbReference type="ARBA" id="ARBA00032047"/>
    </source>
</evidence>
<feature type="domain" description="Histone deacetylase" evidence="29">
    <location>
        <begin position="59"/>
        <end position="351"/>
    </location>
</feature>
<evidence type="ECO:0000256" key="17">
    <source>
        <dbReference type="ARBA" id="ARBA00023163"/>
    </source>
</evidence>
<evidence type="ECO:0000256" key="11">
    <source>
        <dbReference type="ARBA" id="ARBA00022801"/>
    </source>
</evidence>
<dbReference type="PRINTS" id="PR01271">
    <property type="entry name" value="HISDACETLASE"/>
</dbReference>
<keyword evidence="13" id="KW-0156">Chromatin regulator</keyword>
<protein>
    <recommendedName>
        <fullName evidence="19">Asparagine-linked glycosylation protein 2</fullName>
        <ecNumber evidence="7">2.4.1.132</ecNumber>
        <ecNumber evidence="5">2.4.1.257</ecNumber>
        <ecNumber evidence="6">3.5.1.98</ecNumber>
    </recommendedName>
    <alternativeName>
        <fullName evidence="20">GDP-Man:Man(1)GlcNAc(2)-PP-Dol alpha-1,3-mannosyltransferase</fullName>
    </alternativeName>
    <alternativeName>
        <fullName evidence="22">GDP-Man:Man(1)GlcNAc(2)-PP-dolichol mannosyltransferase</fullName>
    </alternativeName>
    <alternativeName>
        <fullName evidence="21">GDP-Man:Man(2)GlcNAc(2)-PP-Dol alpha-1,6-mannosyltransferase</fullName>
    </alternativeName>
</protein>
<evidence type="ECO:0000256" key="23">
    <source>
        <dbReference type="ARBA" id="ARBA00045103"/>
    </source>
</evidence>
<comment type="catalytic activity">
    <reaction evidence="24">
        <text>an alpha-D-Man-(1-&gt;3)-beta-D-Man-(1-&gt;4)-beta-D-GlcNAc-(1-&gt;4)-alpha-D-GlcNAc-diphospho-di-trans,poly-cis-dolichol + GDP-alpha-D-mannose = an alpha-D-Man-(1-&gt;3)-[alpha-D-Man-(1-&gt;6)]-beta-D-Man-(1-&gt;4)-beta-D-GlcNAc-(1-&gt;4)-alpha-D-GlcNAc-diphospho-di-trans,poly-cis-dolichol + GDP + H(+)</text>
        <dbReference type="Rhea" id="RHEA:29519"/>
        <dbReference type="Rhea" id="RHEA-COMP:19513"/>
        <dbReference type="Rhea" id="RHEA-COMP:19515"/>
        <dbReference type="ChEBI" id="CHEBI:15378"/>
        <dbReference type="ChEBI" id="CHEBI:57527"/>
        <dbReference type="ChEBI" id="CHEBI:58189"/>
        <dbReference type="ChEBI" id="CHEBI:132510"/>
        <dbReference type="ChEBI" id="CHEBI:132511"/>
        <dbReference type="EC" id="2.4.1.257"/>
    </reaction>
    <physiologicalReaction direction="left-to-right" evidence="24">
        <dbReference type="Rhea" id="RHEA:29520"/>
    </physiologicalReaction>
</comment>
<keyword evidence="12" id="KW-0256">Endoplasmic reticulum</keyword>
<dbReference type="PANTHER" id="PTHR45918">
    <property type="entry name" value="ALPHA-1,3/1,6-MANNOSYLTRANSFERASE ALG2"/>
    <property type="match status" value="1"/>
</dbReference>
<dbReference type="PRINTS" id="PR01270">
    <property type="entry name" value="HDASUPER"/>
</dbReference>
<dbReference type="GO" id="GO:0141221">
    <property type="term" value="F:histone deacetylase activity, hydrolytic mechanism"/>
    <property type="evidence" value="ECO:0007669"/>
    <property type="project" value="UniProtKB-EC"/>
</dbReference>
<keyword evidence="18" id="KW-0539">Nucleus</keyword>
<dbReference type="InterPro" id="IPR023696">
    <property type="entry name" value="Ureohydrolase_dom_sf"/>
</dbReference>
<evidence type="ECO:0000259" key="30">
    <source>
        <dbReference type="Pfam" id="PF13439"/>
    </source>
</evidence>
<dbReference type="Proteomes" id="UP000541558">
    <property type="component" value="Unassembled WGS sequence"/>
</dbReference>
<dbReference type="SUPFAM" id="SSF52768">
    <property type="entry name" value="Arginase/deacetylase"/>
    <property type="match status" value="1"/>
</dbReference>
<evidence type="ECO:0000256" key="3">
    <source>
        <dbReference type="ARBA" id="ARBA00004586"/>
    </source>
</evidence>
<dbReference type="EC" id="2.4.1.132" evidence="7"/>
<evidence type="ECO:0000256" key="9">
    <source>
        <dbReference type="ARBA" id="ARBA00022679"/>
    </source>
</evidence>
<keyword evidence="11" id="KW-0378">Hydrolase</keyword>
<keyword evidence="16 27" id="KW-0472">Membrane</keyword>
<feature type="transmembrane region" description="Helical" evidence="27">
    <location>
        <begin position="949"/>
        <end position="968"/>
    </location>
</feature>
<feature type="domain" description="Glycosyl transferase family 1" evidence="28">
    <location>
        <begin position="828"/>
        <end position="916"/>
    </location>
</feature>
<dbReference type="Pfam" id="PF00534">
    <property type="entry name" value="Glycos_transf_1"/>
    <property type="match status" value="1"/>
</dbReference>